<protein>
    <recommendedName>
        <fullName evidence="4">DUF4190 domain-containing protein</fullName>
    </recommendedName>
</protein>
<keyword evidence="1" id="KW-0472">Membrane</keyword>
<sequence length="99" mass="10425">MRGAGHSRGTGDQAPWTRREYRYGQVSLLCGVLSVALFWAYGIGVIVGVGAVMAGITAYRTGRRTPHRMPVDVAAGITAGITGIVNGLLLFLAVVLTHT</sequence>
<name>A0A1B1K0Z3_RHOOP</name>
<organism evidence="2 3">
    <name type="scientific">Rhodococcus opacus</name>
    <name type="common">Nocardia opaca</name>
    <dbReference type="NCBI Taxonomy" id="37919"/>
    <lineage>
        <taxon>Bacteria</taxon>
        <taxon>Bacillati</taxon>
        <taxon>Actinomycetota</taxon>
        <taxon>Actinomycetes</taxon>
        <taxon>Mycobacteriales</taxon>
        <taxon>Nocardiaceae</taxon>
        <taxon>Rhodococcus</taxon>
    </lineage>
</organism>
<keyword evidence="1" id="KW-0812">Transmembrane</keyword>
<gene>
    <name evidence="2" type="ORF">R1CP_07865</name>
</gene>
<proteinExistence type="predicted"/>
<dbReference type="AlphaFoldDB" id="A0A1B1K0Z3"/>
<evidence type="ECO:0008006" key="4">
    <source>
        <dbReference type="Google" id="ProtNLM"/>
    </source>
</evidence>
<dbReference type="Proteomes" id="UP000186108">
    <property type="component" value="Chromosome"/>
</dbReference>
<evidence type="ECO:0000256" key="1">
    <source>
        <dbReference type="SAM" id="Phobius"/>
    </source>
</evidence>
<evidence type="ECO:0000313" key="2">
    <source>
        <dbReference type="EMBL" id="ANS26294.1"/>
    </source>
</evidence>
<evidence type="ECO:0000313" key="3">
    <source>
        <dbReference type="Proteomes" id="UP000186108"/>
    </source>
</evidence>
<accession>A0A1B1K0Z3</accession>
<reference evidence="2 3" key="1">
    <citation type="submission" date="2014-07" db="EMBL/GenBank/DDBJ databases">
        <authorList>
            <person name="Zhang J.E."/>
            <person name="Yang H."/>
            <person name="Guo J."/>
            <person name="Deng Z."/>
            <person name="Luo H."/>
            <person name="Luo M."/>
            <person name="Zhao B."/>
        </authorList>
    </citation>
    <scope>NUCLEOTIDE SEQUENCE [LARGE SCALE GENOMIC DNA]</scope>
    <source>
        <strain evidence="2 3">1CP</strain>
    </source>
</reference>
<feature type="transmembrane region" description="Helical" evidence="1">
    <location>
        <begin position="71"/>
        <end position="96"/>
    </location>
</feature>
<keyword evidence="1" id="KW-1133">Transmembrane helix</keyword>
<dbReference type="RefSeq" id="WP_155772963.1">
    <property type="nucleotide sequence ID" value="NZ_CP009111.1"/>
</dbReference>
<feature type="transmembrane region" description="Helical" evidence="1">
    <location>
        <begin position="26"/>
        <end position="59"/>
    </location>
</feature>
<dbReference type="EMBL" id="CP009111">
    <property type="protein sequence ID" value="ANS26294.1"/>
    <property type="molecule type" value="Genomic_DNA"/>
</dbReference>